<accession>A0A8R1E083</accession>
<dbReference type="Gene3D" id="1.20.5.190">
    <property type="match status" value="1"/>
</dbReference>
<keyword evidence="3" id="KW-1185">Reference proteome</keyword>
<evidence type="ECO:0000259" key="1">
    <source>
        <dbReference type="Pfam" id="PF00004"/>
    </source>
</evidence>
<dbReference type="InterPro" id="IPR000048">
    <property type="entry name" value="IQ_motif_EF-hand-BS"/>
</dbReference>
<dbReference type="SMART" id="SM00015">
    <property type="entry name" value="IQ"/>
    <property type="match status" value="1"/>
</dbReference>
<evidence type="ECO:0000313" key="2">
    <source>
        <dbReference type="EnsemblMetazoa" id="CJA15199a.1"/>
    </source>
</evidence>
<sequence length="473" mass="54118">MLSTFFSDVFSKLPAPQIETEFIEYHVARHQTQCDVAVTAALRIVSDTAQQRHTHHVELKKACLEQKAFRDSFLKTQTDFDIDFDDADGEQDMQLLSIEDAVLIIQKLERKYQAISRRNYVRFVRERAAELHGQKVEIDATQAAIRIQARTRGYFARKQVREMRVAELNILNMTPESYIRVRLADRERKLRLETNEAERRVQQVDEVPSSLDAVLDALKTHFFLATEEPPELVHPQTTSIPPDAIFRDACFRGIVSPLAAITLDELISQPELCRIDGRSLNFDLRSFLVLTVCIPMSLSTWKTTKQRARWLLISGAQYSGKTAWARAIASACHVTHVHVSKNVVNLGKRRIYTVIKKLAKQEQRLLVSIDRIDVLKKNPKQKGFMHRQILLRSFLTDLAATGAIVIAMTKVPLDDLESSITDAFPLQVALSNPTNASRYGWLIHKKYCVCFQSGFIIKKQCSNYHFRANIKIL</sequence>
<dbReference type="GO" id="GO:0016887">
    <property type="term" value="F:ATP hydrolysis activity"/>
    <property type="evidence" value="ECO:0007669"/>
    <property type="project" value="InterPro"/>
</dbReference>
<dbReference type="GO" id="GO:0005524">
    <property type="term" value="F:ATP binding"/>
    <property type="evidence" value="ECO:0007669"/>
    <property type="project" value="InterPro"/>
</dbReference>
<dbReference type="Gene3D" id="3.40.50.300">
    <property type="entry name" value="P-loop containing nucleotide triphosphate hydrolases"/>
    <property type="match status" value="1"/>
</dbReference>
<reference evidence="3" key="1">
    <citation type="submission" date="2010-08" db="EMBL/GenBank/DDBJ databases">
        <authorList>
            <consortium name="Caenorhabditis japonica Sequencing Consortium"/>
            <person name="Wilson R.K."/>
        </authorList>
    </citation>
    <scope>NUCLEOTIDE SEQUENCE [LARGE SCALE GENOMIC DNA]</scope>
    <source>
        <strain evidence="3">DF5081</strain>
    </source>
</reference>
<protein>
    <submittedName>
        <fullName evidence="2">Gluconate kinase</fullName>
    </submittedName>
</protein>
<dbReference type="PROSITE" id="PS50096">
    <property type="entry name" value="IQ"/>
    <property type="match status" value="1"/>
</dbReference>
<dbReference type="EnsemblMetazoa" id="CJA15199a.1">
    <property type="protein sequence ID" value="CJA15199a.1"/>
    <property type="gene ID" value="WBGene00134403"/>
</dbReference>
<feature type="domain" description="ATPase AAA-type core" evidence="1">
    <location>
        <begin position="311"/>
        <end position="426"/>
    </location>
</feature>
<name>A0A8R1E083_CAEJA</name>
<dbReference type="InterPro" id="IPR027417">
    <property type="entry name" value="P-loop_NTPase"/>
</dbReference>
<reference evidence="2" key="2">
    <citation type="submission" date="2022-06" db="UniProtKB">
        <authorList>
            <consortium name="EnsemblMetazoa"/>
        </authorList>
    </citation>
    <scope>IDENTIFICATION</scope>
    <source>
        <strain evidence="2">DF5081</strain>
    </source>
</reference>
<dbReference type="PANTHER" id="PTHR14690">
    <property type="entry name" value="IQ MOTIF CONTAINING WITH AAA DOMAIN 1"/>
    <property type="match status" value="1"/>
</dbReference>
<dbReference type="CDD" id="cd23767">
    <property type="entry name" value="IQCD"/>
    <property type="match status" value="1"/>
</dbReference>
<evidence type="ECO:0000313" key="3">
    <source>
        <dbReference type="Proteomes" id="UP000005237"/>
    </source>
</evidence>
<dbReference type="InterPro" id="IPR003959">
    <property type="entry name" value="ATPase_AAA_core"/>
</dbReference>
<dbReference type="Pfam" id="PF00004">
    <property type="entry name" value="AAA"/>
    <property type="match status" value="1"/>
</dbReference>
<dbReference type="InterPro" id="IPR052267">
    <property type="entry name" value="N-DRC_Component"/>
</dbReference>
<organism evidence="2 3">
    <name type="scientific">Caenorhabditis japonica</name>
    <dbReference type="NCBI Taxonomy" id="281687"/>
    <lineage>
        <taxon>Eukaryota</taxon>
        <taxon>Metazoa</taxon>
        <taxon>Ecdysozoa</taxon>
        <taxon>Nematoda</taxon>
        <taxon>Chromadorea</taxon>
        <taxon>Rhabditida</taxon>
        <taxon>Rhabditina</taxon>
        <taxon>Rhabditomorpha</taxon>
        <taxon>Rhabditoidea</taxon>
        <taxon>Rhabditidae</taxon>
        <taxon>Peloderinae</taxon>
        <taxon>Caenorhabditis</taxon>
    </lineage>
</organism>
<dbReference type="Proteomes" id="UP000005237">
    <property type="component" value="Unassembled WGS sequence"/>
</dbReference>
<dbReference type="SUPFAM" id="SSF52540">
    <property type="entry name" value="P-loop containing nucleoside triphosphate hydrolases"/>
    <property type="match status" value="1"/>
</dbReference>
<dbReference type="PANTHER" id="PTHR14690:SF0">
    <property type="entry name" value="IQ MOTIF CONTAINING WITH AAA DOMAIN 1"/>
    <property type="match status" value="1"/>
</dbReference>
<proteinExistence type="predicted"/>
<dbReference type="AlphaFoldDB" id="A0A8R1E083"/>